<dbReference type="RefSeq" id="WP_038154304.1">
    <property type="nucleotide sequence ID" value="NZ_JMTB01000036.1"/>
</dbReference>
<keyword evidence="9" id="KW-1185">Reference proteome</keyword>
<dbReference type="PANTHER" id="PTHR34478">
    <property type="entry name" value="PROTEIN LEMA"/>
    <property type="match status" value="1"/>
</dbReference>
<evidence type="ECO:0000256" key="7">
    <source>
        <dbReference type="SAM" id="Phobius"/>
    </source>
</evidence>
<dbReference type="SUPFAM" id="SSF140478">
    <property type="entry name" value="LemA-like"/>
    <property type="match status" value="1"/>
</dbReference>
<dbReference type="OrthoDB" id="9804152at2"/>
<evidence type="ECO:0000256" key="4">
    <source>
        <dbReference type="ARBA" id="ARBA00022989"/>
    </source>
</evidence>
<dbReference type="eggNOG" id="COG1704">
    <property type="taxonomic scope" value="Bacteria"/>
</dbReference>
<proteinExistence type="inferred from homology"/>
<evidence type="ECO:0000256" key="3">
    <source>
        <dbReference type="ARBA" id="ARBA00022692"/>
    </source>
</evidence>
<evidence type="ECO:0000256" key="1">
    <source>
        <dbReference type="ARBA" id="ARBA00004167"/>
    </source>
</evidence>
<feature type="coiled-coil region" evidence="6">
    <location>
        <begin position="107"/>
        <end position="134"/>
    </location>
</feature>
<dbReference type="Gene3D" id="1.20.1440.20">
    <property type="entry name" value="LemA-like domain"/>
    <property type="match status" value="1"/>
</dbReference>
<keyword evidence="4 7" id="KW-1133">Transmembrane helix</keyword>
<dbReference type="InterPro" id="IPR007156">
    <property type="entry name" value="MamQ_LemA"/>
</dbReference>
<evidence type="ECO:0000256" key="6">
    <source>
        <dbReference type="SAM" id="Coils"/>
    </source>
</evidence>
<evidence type="ECO:0000256" key="2">
    <source>
        <dbReference type="ARBA" id="ARBA00008854"/>
    </source>
</evidence>
<comment type="subcellular location">
    <subcellularLocation>
        <location evidence="1">Membrane</location>
        <topology evidence="1">Single-pass membrane protein</topology>
    </subcellularLocation>
</comment>
<dbReference type="InterPro" id="IPR023353">
    <property type="entry name" value="LemA-like_dom_sf"/>
</dbReference>
<feature type="transmembrane region" description="Helical" evidence="7">
    <location>
        <begin position="6"/>
        <end position="25"/>
    </location>
</feature>
<dbReference type="EMBL" id="JMTB01000036">
    <property type="protein sequence ID" value="KFC09908.1"/>
    <property type="molecule type" value="Genomic_DNA"/>
</dbReference>
<keyword evidence="3 7" id="KW-0812">Transmembrane</keyword>
<name>A0A085AI63_9ENTR</name>
<comment type="similarity">
    <text evidence="2">Belongs to the LemA family.</text>
</comment>
<dbReference type="AlphaFoldDB" id="A0A085AI63"/>
<evidence type="ECO:0000256" key="5">
    <source>
        <dbReference type="ARBA" id="ARBA00023136"/>
    </source>
</evidence>
<reference evidence="9" key="1">
    <citation type="submission" date="2014-05" db="EMBL/GenBank/DDBJ databases">
        <title>ATOL: Assembling a taxonomically balanced genome-scale reconstruction of the evolutionary history of the Enterobacteriaceae.</title>
        <authorList>
            <person name="Plunkett G. III"/>
            <person name="Neeno-Eckwall E.C."/>
            <person name="Glasner J.D."/>
            <person name="Perna N.T."/>
        </authorList>
    </citation>
    <scope>NUCLEOTIDE SEQUENCE [LARGE SCALE GENOMIC DNA]</scope>
    <source>
        <strain evidence="9">ATCC 49490</strain>
    </source>
</reference>
<evidence type="ECO:0000313" key="8">
    <source>
        <dbReference type="EMBL" id="KFC09908.1"/>
    </source>
</evidence>
<dbReference type="Proteomes" id="UP000028630">
    <property type="component" value="Unassembled WGS sequence"/>
</dbReference>
<protein>
    <submittedName>
        <fullName evidence="8">Putative exported protein</fullName>
    </submittedName>
</protein>
<gene>
    <name evidence="8" type="ORF">GTGU_00755</name>
</gene>
<dbReference type="GO" id="GO:0016020">
    <property type="term" value="C:membrane"/>
    <property type="evidence" value="ECO:0007669"/>
    <property type="project" value="UniProtKB-SubCell"/>
</dbReference>
<dbReference type="PANTHER" id="PTHR34478:SF2">
    <property type="entry name" value="MEMBRANE PROTEIN"/>
    <property type="match status" value="1"/>
</dbReference>
<organism evidence="8 9">
    <name type="scientific">Trabulsiella guamensis ATCC 49490</name>
    <dbReference type="NCBI Taxonomy" id="1005994"/>
    <lineage>
        <taxon>Bacteria</taxon>
        <taxon>Pseudomonadati</taxon>
        <taxon>Pseudomonadota</taxon>
        <taxon>Gammaproteobacteria</taxon>
        <taxon>Enterobacterales</taxon>
        <taxon>Enterobacteriaceae</taxon>
        <taxon>Trabulsiella</taxon>
    </lineage>
</organism>
<keyword evidence="5 7" id="KW-0472">Membrane</keyword>
<keyword evidence="6" id="KW-0175">Coiled coil</keyword>
<accession>A0A085AI63</accession>
<sequence>MEIYLVLAVIAVVIIWFIFTYNRFIRLRRFKDEAWSGIAVQLKRRHDLAPNLLSLVKRYAGHEKELLEAISRQRGDLTGNTRDIAENERDYAGILGRVFALAEAWPELKANENFLSLQQTLEEIEEQLQLARRYFNGTVRDLNILVESFPSLIVARVFAFKTGDFFELEEPTDAAVPRMDV</sequence>
<comment type="caution">
    <text evidence="8">The sequence shown here is derived from an EMBL/GenBank/DDBJ whole genome shotgun (WGS) entry which is preliminary data.</text>
</comment>
<dbReference type="Pfam" id="PF04011">
    <property type="entry name" value="LemA"/>
    <property type="match status" value="1"/>
</dbReference>
<evidence type="ECO:0000313" key="9">
    <source>
        <dbReference type="Proteomes" id="UP000028630"/>
    </source>
</evidence>